<name>T1EQ81_HELRO</name>
<dbReference type="Pfam" id="PF08059">
    <property type="entry name" value="SEP"/>
    <property type="match status" value="1"/>
</dbReference>
<dbReference type="Proteomes" id="UP000015101">
    <property type="component" value="Unassembled WGS sequence"/>
</dbReference>
<dbReference type="InterPro" id="IPR012989">
    <property type="entry name" value="SEP_domain"/>
</dbReference>
<reference evidence="3" key="3">
    <citation type="submission" date="2015-06" db="UniProtKB">
        <authorList>
            <consortium name="EnsemblMetazoa"/>
        </authorList>
    </citation>
    <scope>IDENTIFICATION</scope>
</reference>
<dbReference type="CTD" id="20198731"/>
<dbReference type="EnsemblMetazoa" id="HelroT160418">
    <property type="protein sequence ID" value="HelroP160418"/>
    <property type="gene ID" value="HelroG160418"/>
</dbReference>
<evidence type="ECO:0000313" key="3">
    <source>
        <dbReference type="EnsemblMetazoa" id="HelroP160418"/>
    </source>
</evidence>
<proteinExistence type="predicted"/>
<dbReference type="Gene3D" id="3.10.20.90">
    <property type="entry name" value="Phosphatidylinositol 3-kinase Catalytic Subunit, Chain A, domain 1"/>
    <property type="match status" value="1"/>
</dbReference>
<dbReference type="HOGENOM" id="CLU_044433_0_0_1"/>
<protein>
    <recommendedName>
        <fullName evidence="1">SEP domain-containing protein</fullName>
    </recommendedName>
</protein>
<dbReference type="InterPro" id="IPR029071">
    <property type="entry name" value="Ubiquitin-like_domsf"/>
</dbReference>
<accession>T1EQ81</accession>
<dbReference type="InParanoid" id="T1EQ81"/>
<reference evidence="4" key="1">
    <citation type="submission" date="2012-12" db="EMBL/GenBank/DDBJ databases">
        <authorList>
            <person name="Hellsten U."/>
            <person name="Grimwood J."/>
            <person name="Chapman J.A."/>
            <person name="Shapiro H."/>
            <person name="Aerts A."/>
            <person name="Otillar R.P."/>
            <person name="Terry A.Y."/>
            <person name="Boore J.L."/>
            <person name="Simakov O."/>
            <person name="Marletaz F."/>
            <person name="Cho S.-J."/>
            <person name="Edsinger-Gonzales E."/>
            <person name="Havlak P."/>
            <person name="Kuo D.-H."/>
            <person name="Larsson T."/>
            <person name="Lv J."/>
            <person name="Arendt D."/>
            <person name="Savage R."/>
            <person name="Osoegawa K."/>
            <person name="de Jong P."/>
            <person name="Lindberg D.R."/>
            <person name="Seaver E.C."/>
            <person name="Weisblat D.A."/>
            <person name="Putnam N.H."/>
            <person name="Grigoriev I.V."/>
            <person name="Rokhsar D.S."/>
        </authorList>
    </citation>
    <scope>NUCLEOTIDE SEQUENCE</scope>
</reference>
<dbReference type="KEGG" id="hro:HELRODRAFT_160418"/>
<organism evidence="3 4">
    <name type="scientific">Helobdella robusta</name>
    <name type="common">Californian leech</name>
    <dbReference type="NCBI Taxonomy" id="6412"/>
    <lineage>
        <taxon>Eukaryota</taxon>
        <taxon>Metazoa</taxon>
        <taxon>Spiralia</taxon>
        <taxon>Lophotrochozoa</taxon>
        <taxon>Annelida</taxon>
        <taxon>Clitellata</taxon>
        <taxon>Hirudinea</taxon>
        <taxon>Rhynchobdellida</taxon>
        <taxon>Glossiphoniidae</taxon>
        <taxon>Helobdella</taxon>
    </lineage>
</organism>
<dbReference type="EMBL" id="AMQM01000596">
    <property type="status" value="NOT_ANNOTATED_CDS"/>
    <property type="molecule type" value="Genomic_DNA"/>
</dbReference>
<dbReference type="STRING" id="6412.T1EQ81"/>
<feature type="domain" description="SEP" evidence="1">
    <location>
        <begin position="1"/>
        <end position="56"/>
    </location>
</feature>
<dbReference type="AlphaFoldDB" id="T1EQ81"/>
<dbReference type="PANTHER" id="PTHR23333:SF4">
    <property type="entry name" value="UBX DOMAIN-CONTAINING PROTEIN 11"/>
    <property type="match status" value="1"/>
</dbReference>
<evidence type="ECO:0000313" key="2">
    <source>
        <dbReference type="EMBL" id="ESO06258.1"/>
    </source>
</evidence>
<sequence>MDVHRAAWVVHPLGHESLAKDFIQDINDGYFPSQLQSDYPDGVPLQVDDRRNKLYLISNKNNHFSSKTNKSAFQDFQNDIQAESSKTNHYLNKFPPLFIRNGDINYIRSGAKSFVQDEEILFKVIQDDNYCESSGICLKIRFTTGCQTYMLHVNVRDTIESVMTIIREELLKVKRKINDFELFSTHPTRVYSELEQTLVSCGINHNMLLYARYRPETKKTIFY</sequence>
<evidence type="ECO:0000313" key="4">
    <source>
        <dbReference type="Proteomes" id="UP000015101"/>
    </source>
</evidence>
<dbReference type="EMBL" id="KB096324">
    <property type="protein sequence ID" value="ESO06258.1"/>
    <property type="molecule type" value="Genomic_DNA"/>
</dbReference>
<dbReference type="RefSeq" id="XP_009015626.1">
    <property type="nucleotide sequence ID" value="XM_009017378.1"/>
</dbReference>
<dbReference type="PANTHER" id="PTHR23333">
    <property type="entry name" value="UBX DOMAIN CONTAINING PROTEIN"/>
    <property type="match status" value="1"/>
</dbReference>
<dbReference type="eggNOG" id="KOG2086">
    <property type="taxonomic scope" value="Eukaryota"/>
</dbReference>
<gene>
    <name evidence="3" type="primary">20198731</name>
    <name evidence="2" type="ORF">HELRODRAFT_160418</name>
</gene>
<evidence type="ECO:0000259" key="1">
    <source>
        <dbReference type="PROSITE" id="PS51399"/>
    </source>
</evidence>
<dbReference type="SUPFAM" id="SSF54236">
    <property type="entry name" value="Ubiquitin-like"/>
    <property type="match status" value="1"/>
</dbReference>
<dbReference type="InterPro" id="IPR036241">
    <property type="entry name" value="NSFL1C_SEP_dom_sf"/>
</dbReference>
<reference evidence="2 4" key="2">
    <citation type="journal article" date="2013" name="Nature">
        <title>Insights into bilaterian evolution from three spiralian genomes.</title>
        <authorList>
            <person name="Simakov O."/>
            <person name="Marletaz F."/>
            <person name="Cho S.J."/>
            <person name="Edsinger-Gonzales E."/>
            <person name="Havlak P."/>
            <person name="Hellsten U."/>
            <person name="Kuo D.H."/>
            <person name="Larsson T."/>
            <person name="Lv J."/>
            <person name="Arendt D."/>
            <person name="Savage R."/>
            <person name="Osoegawa K."/>
            <person name="de Jong P."/>
            <person name="Grimwood J."/>
            <person name="Chapman J.A."/>
            <person name="Shapiro H."/>
            <person name="Aerts A."/>
            <person name="Otillar R.P."/>
            <person name="Terry A.Y."/>
            <person name="Boore J.L."/>
            <person name="Grigoriev I.V."/>
            <person name="Lindberg D.R."/>
            <person name="Seaver E.C."/>
            <person name="Weisblat D.A."/>
            <person name="Putnam N.H."/>
            <person name="Rokhsar D.S."/>
        </authorList>
    </citation>
    <scope>NUCLEOTIDE SEQUENCE</scope>
</reference>
<dbReference type="GeneID" id="20198731"/>
<dbReference type="PROSITE" id="PS51399">
    <property type="entry name" value="SEP"/>
    <property type="match status" value="1"/>
</dbReference>
<dbReference type="OrthoDB" id="25887at2759"/>
<dbReference type="SUPFAM" id="SSF102848">
    <property type="entry name" value="NSFL1 (p97 ATPase) cofactor p47, SEP domain"/>
    <property type="match status" value="1"/>
</dbReference>
<keyword evidence="4" id="KW-1185">Reference proteome</keyword>